<gene>
    <name evidence="1" type="ORF">immuto26A_58</name>
</gene>
<protein>
    <submittedName>
        <fullName evidence="1">Uncharacterized protein</fullName>
    </submittedName>
</protein>
<reference evidence="1 2" key="1">
    <citation type="submission" date="2020-12" db="EMBL/GenBank/DDBJ databases">
        <title>Dynamics of Baltic Sea phages driven by environmental changes.</title>
        <authorList>
            <person name="Hoetzinger M."/>
            <person name="Nilsson E."/>
            <person name="Holmfeldt K."/>
        </authorList>
    </citation>
    <scope>NUCLEOTIDE SEQUENCE [LARGE SCALE GENOMIC DNA]</scope>
</reference>
<evidence type="ECO:0000313" key="1">
    <source>
        <dbReference type="EMBL" id="QQO91737.1"/>
    </source>
</evidence>
<sequence length="63" mass="7149">MAVARATEFEVLRVLHTFWKDKDIDPAKVRLILKESYNLELTVLANGEIAAQSTDGKIKYSIK</sequence>
<dbReference type="EMBL" id="MW353175">
    <property type="protein sequence ID" value="QQO91737.1"/>
    <property type="molecule type" value="Genomic_DNA"/>
</dbReference>
<organism evidence="1 2">
    <name type="scientific">Flavobacterium phage vB_FspM_immuto_2-6A</name>
    <dbReference type="NCBI Taxonomy" id="2801477"/>
    <lineage>
        <taxon>Viruses</taxon>
        <taxon>Duplodnaviria</taxon>
        <taxon>Heunggongvirae</taxon>
        <taxon>Uroviricota</taxon>
        <taxon>Caudoviricetes</taxon>
        <taxon>Immutovirus</taxon>
        <taxon>Immutovirus immuto</taxon>
    </lineage>
</organism>
<proteinExistence type="predicted"/>
<name>A0A7T8ERT6_9CAUD</name>
<keyword evidence="2" id="KW-1185">Reference proteome</keyword>
<evidence type="ECO:0000313" key="2">
    <source>
        <dbReference type="Proteomes" id="UP000595566"/>
    </source>
</evidence>
<accession>A0A7T8ERT6</accession>
<dbReference type="Proteomes" id="UP000595566">
    <property type="component" value="Segment"/>
</dbReference>